<evidence type="ECO:0000256" key="7">
    <source>
        <dbReference type="ARBA" id="ARBA00023242"/>
    </source>
</evidence>
<evidence type="ECO:0000256" key="4">
    <source>
        <dbReference type="ARBA" id="ARBA00022722"/>
    </source>
</evidence>
<evidence type="ECO:0000256" key="1">
    <source>
        <dbReference type="ARBA" id="ARBA00001968"/>
    </source>
</evidence>
<dbReference type="OrthoDB" id="1912480at2759"/>
<evidence type="ECO:0000259" key="8">
    <source>
        <dbReference type="Pfam" id="PF13359"/>
    </source>
</evidence>
<protein>
    <recommendedName>
        <fullName evidence="12">DDE Tnp4 domain-containing protein</fullName>
    </recommendedName>
</protein>
<dbReference type="Proteomes" id="UP000224567">
    <property type="component" value="Unassembled WGS sequence"/>
</dbReference>
<dbReference type="PANTHER" id="PTHR22930">
    <property type="match status" value="1"/>
</dbReference>
<dbReference type="GO" id="GO:0005634">
    <property type="term" value="C:nucleus"/>
    <property type="evidence" value="ECO:0007669"/>
    <property type="project" value="UniProtKB-SubCell"/>
</dbReference>
<evidence type="ECO:0000256" key="6">
    <source>
        <dbReference type="ARBA" id="ARBA00022801"/>
    </source>
</evidence>
<keyword evidence="5" id="KW-0479">Metal-binding</keyword>
<keyword evidence="6" id="KW-0378">Hydrolase</keyword>
<evidence type="ECO:0000256" key="3">
    <source>
        <dbReference type="ARBA" id="ARBA00006958"/>
    </source>
</evidence>
<comment type="cofactor">
    <cofactor evidence="1">
        <name>a divalent metal cation</name>
        <dbReference type="ChEBI" id="CHEBI:60240"/>
    </cofactor>
</comment>
<evidence type="ECO:0000313" key="11">
    <source>
        <dbReference type="Proteomes" id="UP000224567"/>
    </source>
</evidence>
<gene>
    <name evidence="10" type="ORF">CQW23_16471</name>
</gene>
<dbReference type="InterPro" id="IPR045249">
    <property type="entry name" value="HARBI1-like"/>
</dbReference>
<dbReference type="InterPro" id="IPR027806">
    <property type="entry name" value="HARBI1_dom"/>
</dbReference>
<evidence type="ECO:0000256" key="5">
    <source>
        <dbReference type="ARBA" id="ARBA00022723"/>
    </source>
</evidence>
<organism evidence="10 11">
    <name type="scientific">Capsicum baccatum</name>
    <name type="common">Peruvian pepper</name>
    <dbReference type="NCBI Taxonomy" id="33114"/>
    <lineage>
        <taxon>Eukaryota</taxon>
        <taxon>Viridiplantae</taxon>
        <taxon>Streptophyta</taxon>
        <taxon>Embryophyta</taxon>
        <taxon>Tracheophyta</taxon>
        <taxon>Spermatophyta</taxon>
        <taxon>Magnoliopsida</taxon>
        <taxon>eudicotyledons</taxon>
        <taxon>Gunneridae</taxon>
        <taxon>Pentapetalae</taxon>
        <taxon>asterids</taxon>
        <taxon>lamiids</taxon>
        <taxon>Solanales</taxon>
        <taxon>Solanaceae</taxon>
        <taxon>Solanoideae</taxon>
        <taxon>Capsiceae</taxon>
        <taxon>Capsicum</taxon>
    </lineage>
</organism>
<feature type="domain" description="DDE Tnp4" evidence="8">
    <location>
        <begin position="253"/>
        <end position="391"/>
    </location>
</feature>
<dbReference type="PANTHER" id="PTHR22930:SF242">
    <property type="entry name" value="LOW PROTEIN: NUCLEASE-LIKE PROTEIN"/>
    <property type="match status" value="1"/>
</dbReference>
<keyword evidence="11" id="KW-1185">Reference proteome</keyword>
<evidence type="ECO:0008006" key="12">
    <source>
        <dbReference type="Google" id="ProtNLM"/>
    </source>
</evidence>
<dbReference type="GO" id="GO:0004518">
    <property type="term" value="F:nuclease activity"/>
    <property type="evidence" value="ECO:0007669"/>
    <property type="project" value="UniProtKB-KW"/>
</dbReference>
<keyword evidence="7" id="KW-0539">Nucleus</keyword>
<dbReference type="Pfam" id="PF13613">
    <property type="entry name" value="HTH_Tnp_4"/>
    <property type="match status" value="1"/>
</dbReference>
<dbReference type="Pfam" id="PF13359">
    <property type="entry name" value="DDE_Tnp_4"/>
    <property type="match status" value="1"/>
</dbReference>
<dbReference type="EMBL" id="MLFT02000007">
    <property type="protein sequence ID" value="PHT42446.1"/>
    <property type="molecule type" value="Genomic_DNA"/>
</dbReference>
<dbReference type="STRING" id="33114.A0A2G2WB10"/>
<feature type="domain" description="Transposase Helix-turn-helix" evidence="9">
    <location>
        <begin position="155"/>
        <end position="201"/>
    </location>
</feature>
<name>A0A2G2WB10_CAPBA</name>
<reference evidence="11" key="2">
    <citation type="journal article" date="2017" name="J. Anim. Genet.">
        <title>Multiple reference genome sequences of hot pepper reveal the massive evolution of plant disease resistance genes by retroduplication.</title>
        <authorList>
            <person name="Kim S."/>
            <person name="Park J."/>
            <person name="Yeom S.-I."/>
            <person name="Kim Y.-M."/>
            <person name="Seo E."/>
            <person name="Kim K.-T."/>
            <person name="Kim M.-S."/>
            <person name="Lee J.M."/>
            <person name="Cheong K."/>
            <person name="Shin H.-S."/>
            <person name="Kim S.-B."/>
            <person name="Han K."/>
            <person name="Lee J."/>
            <person name="Park M."/>
            <person name="Lee H.-A."/>
            <person name="Lee H.-Y."/>
            <person name="Lee Y."/>
            <person name="Oh S."/>
            <person name="Lee J.H."/>
            <person name="Choi E."/>
            <person name="Choi E."/>
            <person name="Lee S.E."/>
            <person name="Jeon J."/>
            <person name="Kim H."/>
            <person name="Choi G."/>
            <person name="Song H."/>
            <person name="Lee J."/>
            <person name="Lee S.-C."/>
            <person name="Kwon J.-K."/>
            <person name="Lee H.-Y."/>
            <person name="Koo N."/>
            <person name="Hong Y."/>
            <person name="Kim R.W."/>
            <person name="Kang W.-H."/>
            <person name="Huh J.H."/>
            <person name="Kang B.-C."/>
            <person name="Yang T.-J."/>
            <person name="Lee Y.-H."/>
            <person name="Bennetzen J.L."/>
            <person name="Choi D."/>
        </authorList>
    </citation>
    <scope>NUCLEOTIDE SEQUENCE [LARGE SCALE GENOMIC DNA]</scope>
    <source>
        <strain evidence="11">cv. PBC81</strain>
    </source>
</reference>
<comment type="subcellular location">
    <subcellularLocation>
        <location evidence="2">Nucleus</location>
    </subcellularLocation>
</comment>
<dbReference type="InterPro" id="IPR027805">
    <property type="entry name" value="Transposase_HTH_dom"/>
</dbReference>
<dbReference type="AlphaFoldDB" id="A0A2G2WB10"/>
<evidence type="ECO:0000259" key="9">
    <source>
        <dbReference type="Pfam" id="PF13613"/>
    </source>
</evidence>
<proteinExistence type="inferred from homology"/>
<comment type="similarity">
    <text evidence="3">Belongs to the HARBI1 family.</text>
</comment>
<reference evidence="10 11" key="1">
    <citation type="journal article" date="2017" name="Genome Biol.">
        <title>New reference genome sequences of hot pepper reveal the massive evolution of plant disease-resistance genes by retroduplication.</title>
        <authorList>
            <person name="Kim S."/>
            <person name="Park J."/>
            <person name="Yeom S.I."/>
            <person name="Kim Y.M."/>
            <person name="Seo E."/>
            <person name="Kim K.T."/>
            <person name="Kim M.S."/>
            <person name="Lee J.M."/>
            <person name="Cheong K."/>
            <person name="Shin H.S."/>
            <person name="Kim S.B."/>
            <person name="Han K."/>
            <person name="Lee J."/>
            <person name="Park M."/>
            <person name="Lee H.A."/>
            <person name="Lee H.Y."/>
            <person name="Lee Y."/>
            <person name="Oh S."/>
            <person name="Lee J.H."/>
            <person name="Choi E."/>
            <person name="Choi E."/>
            <person name="Lee S.E."/>
            <person name="Jeon J."/>
            <person name="Kim H."/>
            <person name="Choi G."/>
            <person name="Song H."/>
            <person name="Lee J."/>
            <person name="Lee S.C."/>
            <person name="Kwon J.K."/>
            <person name="Lee H.Y."/>
            <person name="Koo N."/>
            <person name="Hong Y."/>
            <person name="Kim R.W."/>
            <person name="Kang W.H."/>
            <person name="Huh J.H."/>
            <person name="Kang B.C."/>
            <person name="Yang T.J."/>
            <person name="Lee Y.H."/>
            <person name="Bennetzen J.L."/>
            <person name="Choi D."/>
        </authorList>
    </citation>
    <scope>NUCLEOTIDE SEQUENCE [LARGE SCALE GENOMIC DNA]</scope>
    <source>
        <strain evidence="11">cv. PBC81</strain>
    </source>
</reference>
<dbReference type="GO" id="GO:0046872">
    <property type="term" value="F:metal ion binding"/>
    <property type="evidence" value="ECO:0007669"/>
    <property type="project" value="UniProtKB-KW"/>
</dbReference>
<dbReference type="GO" id="GO:0016787">
    <property type="term" value="F:hydrolase activity"/>
    <property type="evidence" value="ECO:0007669"/>
    <property type="project" value="UniProtKB-KW"/>
</dbReference>
<evidence type="ECO:0000313" key="10">
    <source>
        <dbReference type="EMBL" id="PHT42446.1"/>
    </source>
</evidence>
<keyword evidence="4" id="KW-0540">Nuclease</keyword>
<accession>A0A2G2WB10</accession>
<sequence>MATAGRKRGRKKKKKTTPRVTRKITKFTKKFKATLHLRHQHITKHIPQLISAISSAHTFLLNHDLHLLPHQSLSLESLISSTSTSISNIFSLLSLPPPPPRSSRAALTSSRAGVCWFERFLAADSDTLWAESFNVRESSFTLLLRLLTPSLCSISLSPNYALALTLYRLAHGGTFSAVSRRFGVDTSTACRVFYTVCKAVNENLGHLFELKSDINRVIVGFGWISLPNCCGVLGIEKFELGGDLIGENGVLLVQGLVDSEGRFLDVSSGWPGSMRPETVLQKSKLYLGVEESKEYLNGSAFELNDGNLIPQYILGDSCFPILPWVLTPYKGLSEEDGAEMAFNSVHRKGMELVGKAFGRVREKWKLLAKKWNEQCVEAFPFVIVTCCLLHNFLIKCSEAVTDETKEYPRCEEFPVFDGEDDESGKEVRDALAAHLFRVSQRE</sequence>
<evidence type="ECO:0000256" key="2">
    <source>
        <dbReference type="ARBA" id="ARBA00004123"/>
    </source>
</evidence>
<comment type="caution">
    <text evidence="10">The sequence shown here is derived from an EMBL/GenBank/DDBJ whole genome shotgun (WGS) entry which is preliminary data.</text>
</comment>